<dbReference type="InterPro" id="IPR036412">
    <property type="entry name" value="HAD-like_sf"/>
</dbReference>
<accession>A0A0Q3WV36</accession>
<dbReference type="Proteomes" id="UP000051888">
    <property type="component" value="Unassembled WGS sequence"/>
</dbReference>
<dbReference type="STRING" id="157838.AN964_03745"/>
<dbReference type="EMBL" id="LJJC01000004">
    <property type="protein sequence ID" value="KQL52719.1"/>
    <property type="molecule type" value="Genomic_DNA"/>
</dbReference>
<dbReference type="InterPro" id="IPR050155">
    <property type="entry name" value="HAD-like_hydrolase_sf"/>
</dbReference>
<reference evidence="3 4" key="1">
    <citation type="submission" date="2015-09" db="EMBL/GenBank/DDBJ databases">
        <title>Genome sequencing project for genomic taxonomy and phylogenomics of Bacillus-like bacteria.</title>
        <authorList>
            <person name="Liu B."/>
            <person name="Wang J."/>
            <person name="Zhu Y."/>
            <person name="Liu G."/>
            <person name="Chen Q."/>
            <person name="Chen Z."/>
            <person name="Lan J."/>
            <person name="Che J."/>
            <person name="Ge C."/>
            <person name="Shi H."/>
            <person name="Pan Z."/>
            <person name="Liu X."/>
        </authorList>
    </citation>
    <scope>NUCLEOTIDE SEQUENCE [LARGE SCALE GENOMIC DNA]</scope>
    <source>
        <strain evidence="3 4">LMG 18435</strain>
    </source>
</reference>
<dbReference type="PANTHER" id="PTHR43434:SF1">
    <property type="entry name" value="PHOSPHOGLYCOLATE PHOSPHATASE"/>
    <property type="match status" value="1"/>
</dbReference>
<dbReference type="AlphaFoldDB" id="A0A0Q3WV36"/>
<dbReference type="OrthoDB" id="9792518at2"/>
<dbReference type="SFLD" id="SFLDG01129">
    <property type="entry name" value="C1.5:_HAD__Beta-PGM__Phosphata"/>
    <property type="match status" value="1"/>
</dbReference>
<dbReference type="InterPro" id="IPR023214">
    <property type="entry name" value="HAD_sf"/>
</dbReference>
<name>A0A0Q3WV36_9BACI</name>
<dbReference type="GO" id="GO:0006281">
    <property type="term" value="P:DNA repair"/>
    <property type="evidence" value="ECO:0007669"/>
    <property type="project" value="TreeGrafter"/>
</dbReference>
<evidence type="ECO:0000313" key="4">
    <source>
        <dbReference type="Proteomes" id="UP000051888"/>
    </source>
</evidence>
<dbReference type="PATRIC" id="fig|157838.3.peg.831"/>
<dbReference type="Gene3D" id="3.40.50.1000">
    <property type="entry name" value="HAD superfamily/HAD-like"/>
    <property type="match status" value="1"/>
</dbReference>
<dbReference type="NCBIfam" id="TIGR01549">
    <property type="entry name" value="HAD-SF-IA-v1"/>
    <property type="match status" value="1"/>
</dbReference>
<dbReference type="PANTHER" id="PTHR43434">
    <property type="entry name" value="PHOSPHOGLYCOLATE PHOSPHATASE"/>
    <property type="match status" value="1"/>
</dbReference>
<dbReference type="GO" id="GO:0008967">
    <property type="term" value="F:phosphoglycolate phosphatase activity"/>
    <property type="evidence" value="ECO:0007669"/>
    <property type="project" value="TreeGrafter"/>
</dbReference>
<organism evidence="3 4">
    <name type="scientific">Heyndrickxia shackletonii</name>
    <dbReference type="NCBI Taxonomy" id="157838"/>
    <lineage>
        <taxon>Bacteria</taxon>
        <taxon>Bacillati</taxon>
        <taxon>Bacillota</taxon>
        <taxon>Bacilli</taxon>
        <taxon>Bacillales</taxon>
        <taxon>Bacillaceae</taxon>
        <taxon>Heyndrickxia</taxon>
    </lineage>
</organism>
<evidence type="ECO:0000313" key="3">
    <source>
        <dbReference type="EMBL" id="KQL52719.1"/>
    </source>
</evidence>
<dbReference type="SFLD" id="SFLDS00003">
    <property type="entry name" value="Haloacid_Dehalogenase"/>
    <property type="match status" value="1"/>
</dbReference>
<keyword evidence="2" id="KW-0460">Magnesium</keyword>
<keyword evidence="1 3" id="KW-0378">Hydrolase</keyword>
<protein>
    <submittedName>
        <fullName evidence="3">HAD family hydrolase</fullName>
    </submittedName>
</protein>
<dbReference type="SUPFAM" id="SSF56784">
    <property type="entry name" value="HAD-like"/>
    <property type="match status" value="1"/>
</dbReference>
<sequence>MEELRAEKVLDSIIFDLDGTIWDPIDTVLNAWNSCIKKHGEIKGELTRTDLEGIMGLQMNDIGKKLFPYLSEEFSMKVITECGDLEQRYLKKQGGKLYRNVENVLNVLSKKYKLFIVSNCQDGYIETFYEYHNLEKYFLDYENPGRTGLSKGENINLIIRRNNLTAPIYVGDTEGDLNAARYAGIPFVYAKYGFGQVSEYDWVIEKFDDLQKVTGL</sequence>
<dbReference type="Pfam" id="PF13419">
    <property type="entry name" value="HAD_2"/>
    <property type="match status" value="1"/>
</dbReference>
<gene>
    <name evidence="3" type="ORF">AN964_03745</name>
</gene>
<dbReference type="InterPro" id="IPR006439">
    <property type="entry name" value="HAD-SF_hydro_IA"/>
</dbReference>
<evidence type="ECO:0000256" key="2">
    <source>
        <dbReference type="ARBA" id="ARBA00022842"/>
    </source>
</evidence>
<comment type="caution">
    <text evidence="3">The sequence shown here is derived from an EMBL/GenBank/DDBJ whole genome shotgun (WGS) entry which is preliminary data.</text>
</comment>
<dbReference type="Gene3D" id="1.10.150.240">
    <property type="entry name" value="Putative phosphatase, domain 2"/>
    <property type="match status" value="1"/>
</dbReference>
<evidence type="ECO:0000256" key="1">
    <source>
        <dbReference type="ARBA" id="ARBA00022801"/>
    </source>
</evidence>
<dbReference type="InterPro" id="IPR023198">
    <property type="entry name" value="PGP-like_dom2"/>
</dbReference>
<dbReference type="InterPro" id="IPR041492">
    <property type="entry name" value="HAD_2"/>
</dbReference>
<proteinExistence type="predicted"/>
<keyword evidence="4" id="KW-1185">Reference proteome</keyword>